<dbReference type="PANTHER" id="PTHR43194:SF2">
    <property type="entry name" value="PEROXISOMAL MEMBRANE PROTEIN LPX1"/>
    <property type="match status" value="1"/>
</dbReference>
<gene>
    <name evidence="2" type="ORF">EV141_0688</name>
</gene>
<dbReference type="EMBL" id="SGWW01000001">
    <property type="protein sequence ID" value="RZS59462.1"/>
    <property type="molecule type" value="Genomic_DNA"/>
</dbReference>
<dbReference type="InterPro" id="IPR000073">
    <property type="entry name" value="AB_hydrolase_1"/>
</dbReference>
<dbReference type="InterPro" id="IPR050228">
    <property type="entry name" value="Carboxylesterase_BioH"/>
</dbReference>
<organism evidence="2 3">
    <name type="scientific">Microcella putealis</name>
    <dbReference type="NCBI Taxonomy" id="337005"/>
    <lineage>
        <taxon>Bacteria</taxon>
        <taxon>Bacillati</taxon>
        <taxon>Actinomycetota</taxon>
        <taxon>Actinomycetes</taxon>
        <taxon>Micrococcales</taxon>
        <taxon>Microbacteriaceae</taxon>
        <taxon>Microcella</taxon>
    </lineage>
</organism>
<sequence>MITTLAGGRVLAEKHGSIPPRVVALHGWGRDGTDFETVLSGLDAVSIHLPGFGPAPAPDTAWSTEQYAELVAEAIAPHAPVTIVGHSFGGRVAVRLAARHPELVRGMVITGAPLVRLTAAAPPPLSFRVAKWANARGILSDQRMEALRRQRGSADYRAAQGVMRDVLVTAVSENYDDDLAAISCPVRMVWGENDTAAPTDAGRVASERIPGARFRVVDGAAHLMTGDLELAVREELLTLLDEQDRPA</sequence>
<keyword evidence="3" id="KW-1185">Reference proteome</keyword>
<dbReference type="Pfam" id="PF12697">
    <property type="entry name" value="Abhydrolase_6"/>
    <property type="match status" value="1"/>
</dbReference>
<protein>
    <submittedName>
        <fullName evidence="2">Pimeloyl-ACP methyl ester carboxylesterase</fullName>
    </submittedName>
</protein>
<evidence type="ECO:0000313" key="2">
    <source>
        <dbReference type="EMBL" id="RZS59462.1"/>
    </source>
</evidence>
<dbReference type="PRINTS" id="PR00111">
    <property type="entry name" value="ABHYDROLASE"/>
</dbReference>
<dbReference type="SUPFAM" id="SSF53474">
    <property type="entry name" value="alpha/beta-Hydrolases"/>
    <property type="match status" value="1"/>
</dbReference>
<dbReference type="Proteomes" id="UP000293519">
    <property type="component" value="Unassembled WGS sequence"/>
</dbReference>
<accession>A0A4Q7LYL5</accession>
<dbReference type="InterPro" id="IPR029058">
    <property type="entry name" value="AB_hydrolase_fold"/>
</dbReference>
<dbReference type="PANTHER" id="PTHR43194">
    <property type="entry name" value="HYDROLASE ALPHA/BETA FOLD FAMILY"/>
    <property type="match status" value="1"/>
</dbReference>
<dbReference type="AlphaFoldDB" id="A0A4Q7LYL5"/>
<dbReference type="Gene3D" id="3.40.50.1820">
    <property type="entry name" value="alpha/beta hydrolase"/>
    <property type="match status" value="1"/>
</dbReference>
<evidence type="ECO:0000313" key="3">
    <source>
        <dbReference type="Proteomes" id="UP000293519"/>
    </source>
</evidence>
<evidence type="ECO:0000259" key="1">
    <source>
        <dbReference type="Pfam" id="PF12697"/>
    </source>
</evidence>
<dbReference type="OrthoDB" id="2987348at2"/>
<proteinExistence type="predicted"/>
<feature type="domain" description="AB hydrolase-1" evidence="1">
    <location>
        <begin position="22"/>
        <end position="225"/>
    </location>
</feature>
<dbReference type="RefSeq" id="WP_130484542.1">
    <property type="nucleotide sequence ID" value="NZ_SGWW01000001.1"/>
</dbReference>
<reference evidence="2 3" key="1">
    <citation type="journal article" date="2015" name="Stand. Genomic Sci.">
        <title>Genomic Encyclopedia of Bacterial and Archaeal Type Strains, Phase III: the genomes of soil and plant-associated and newly described type strains.</title>
        <authorList>
            <person name="Whitman W.B."/>
            <person name="Woyke T."/>
            <person name="Klenk H.P."/>
            <person name="Zhou Y."/>
            <person name="Lilburn T.G."/>
            <person name="Beck B.J."/>
            <person name="De Vos P."/>
            <person name="Vandamme P."/>
            <person name="Eisen J.A."/>
            <person name="Garrity G."/>
            <person name="Hugenholtz P."/>
            <person name="Kyrpides N.C."/>
        </authorList>
    </citation>
    <scope>NUCLEOTIDE SEQUENCE [LARGE SCALE GENOMIC DNA]</scope>
    <source>
        <strain evidence="2 3">CV2</strain>
    </source>
</reference>
<comment type="caution">
    <text evidence="2">The sequence shown here is derived from an EMBL/GenBank/DDBJ whole genome shotgun (WGS) entry which is preliminary data.</text>
</comment>
<name>A0A4Q7LYL5_9MICO</name>
<dbReference type="GO" id="GO:0003824">
    <property type="term" value="F:catalytic activity"/>
    <property type="evidence" value="ECO:0007669"/>
    <property type="project" value="UniProtKB-ARBA"/>
</dbReference>